<dbReference type="PRINTS" id="PR00385">
    <property type="entry name" value="P450"/>
</dbReference>
<dbReference type="EMBL" id="KE504170">
    <property type="protein sequence ID" value="EPS98040.1"/>
    <property type="molecule type" value="Genomic_DNA"/>
</dbReference>
<evidence type="ECO:0000256" key="5">
    <source>
        <dbReference type="ARBA" id="ARBA00022723"/>
    </source>
</evidence>
<dbReference type="InterPro" id="IPR050121">
    <property type="entry name" value="Cytochrome_P450_monoxygenase"/>
</dbReference>
<dbReference type="eggNOG" id="KOG0157">
    <property type="taxonomic scope" value="Eukaryota"/>
</dbReference>
<comment type="pathway">
    <text evidence="2">Secondary metabolite biosynthesis.</text>
</comment>
<dbReference type="GO" id="GO:0004497">
    <property type="term" value="F:monooxygenase activity"/>
    <property type="evidence" value="ECO:0007669"/>
    <property type="project" value="UniProtKB-KW"/>
</dbReference>
<name>S8F8Q3_FOMSC</name>
<dbReference type="InParanoid" id="S8F8Q3"/>
<dbReference type="PANTHER" id="PTHR24305:SF166">
    <property type="entry name" value="CYTOCHROME P450 12A4, MITOCHONDRIAL-RELATED"/>
    <property type="match status" value="1"/>
</dbReference>
<evidence type="ECO:0000256" key="1">
    <source>
        <dbReference type="ARBA" id="ARBA00001971"/>
    </source>
</evidence>
<keyword evidence="6" id="KW-0560">Oxidoreductase</keyword>
<keyword evidence="11" id="KW-1185">Reference proteome</keyword>
<evidence type="ECO:0000256" key="2">
    <source>
        <dbReference type="ARBA" id="ARBA00005179"/>
    </source>
</evidence>
<dbReference type="OrthoDB" id="2786535at2759"/>
<dbReference type="HOGENOM" id="CLU_001570_5_11_1"/>
<dbReference type="Pfam" id="PF00067">
    <property type="entry name" value="p450"/>
    <property type="match status" value="1"/>
</dbReference>
<proteinExistence type="inferred from homology"/>
<dbReference type="AlphaFoldDB" id="S8F8Q3"/>
<dbReference type="GO" id="GO:0005506">
    <property type="term" value="F:iron ion binding"/>
    <property type="evidence" value="ECO:0007669"/>
    <property type="project" value="InterPro"/>
</dbReference>
<evidence type="ECO:0000256" key="9">
    <source>
        <dbReference type="PIRSR" id="PIRSR602403-1"/>
    </source>
</evidence>
<protein>
    <recommendedName>
        <fullName evidence="12">Cytochrome P450</fullName>
    </recommendedName>
</protein>
<dbReference type="GO" id="GO:0020037">
    <property type="term" value="F:heme binding"/>
    <property type="evidence" value="ECO:0007669"/>
    <property type="project" value="InterPro"/>
</dbReference>
<evidence type="ECO:0000256" key="6">
    <source>
        <dbReference type="ARBA" id="ARBA00023002"/>
    </source>
</evidence>
<dbReference type="Proteomes" id="UP000015241">
    <property type="component" value="Unassembled WGS sequence"/>
</dbReference>
<accession>S8F8Q3</accession>
<keyword evidence="8" id="KW-0503">Monooxygenase</keyword>
<evidence type="ECO:0000256" key="4">
    <source>
        <dbReference type="ARBA" id="ARBA00022617"/>
    </source>
</evidence>
<feature type="binding site" description="axial binding residue" evidence="9">
    <location>
        <position position="475"/>
    </location>
    <ligand>
        <name>heme</name>
        <dbReference type="ChEBI" id="CHEBI:30413"/>
    </ligand>
    <ligandPart>
        <name>Fe</name>
        <dbReference type="ChEBI" id="CHEBI:18248"/>
    </ligandPart>
</feature>
<evidence type="ECO:0008006" key="12">
    <source>
        <dbReference type="Google" id="ProtNLM"/>
    </source>
</evidence>
<dbReference type="Gene3D" id="1.10.630.10">
    <property type="entry name" value="Cytochrome P450"/>
    <property type="match status" value="1"/>
</dbReference>
<comment type="similarity">
    <text evidence="3">Belongs to the cytochrome P450 family.</text>
</comment>
<keyword evidence="5 9" id="KW-0479">Metal-binding</keyword>
<dbReference type="InterPro" id="IPR002403">
    <property type="entry name" value="Cyt_P450_E_grp-IV"/>
</dbReference>
<sequence length="539" mass="59634">MSSELAVKVLTSLAAAALAYATWKVTQTVLAPYRSSLRILRGPPRVSWILGSFRPTTTSDDSEADKLFELWPKEYGATFAFRNFLNGIAFYTEDAKALSHILHDPQMYPKSESDIFFLGRMFGHGDPLLSSLQNPAFGPAQVRELTGIFVDKAQQLRDYWKNQITKPDEPATIEVTSGLSKATLDVIGLAGFNYTFDALDPSGKPNELNEAFTSMFQALTGFVPGFWLLIKFVVPALRIIPDNLGRETAAAQAVARRVGMKLIQEKKAEVLKAASDGAGSESALRSRDLLTLLIKANMSEDVPEDRRLSDEDVLARAFFIAGHETTSFGTAFGLFALAQAQDVQQKLRDELLGLQTEEPTMDELNALPYLDAVVREILRVHAPVRATGRIAAKDDIIPLSIPITDRYGRTHDHVKIDKGTDVTIAIQSLNVEKALWGDDAAEFKPERWQNSPEAVQGVPGVWGNMLTFLGGPRACIGYRFALVEMKAFLFTLIREFAFELAIPAEDIIKKSAIVQRPYIKGKVDQGSQLPLLVKLYQRV</sequence>
<dbReference type="InterPro" id="IPR036396">
    <property type="entry name" value="Cyt_P450_sf"/>
</dbReference>
<dbReference type="PANTHER" id="PTHR24305">
    <property type="entry name" value="CYTOCHROME P450"/>
    <property type="match status" value="1"/>
</dbReference>
<evidence type="ECO:0000313" key="10">
    <source>
        <dbReference type="EMBL" id="EPS98040.1"/>
    </source>
</evidence>
<dbReference type="GO" id="GO:0016705">
    <property type="term" value="F:oxidoreductase activity, acting on paired donors, with incorporation or reduction of molecular oxygen"/>
    <property type="evidence" value="ECO:0007669"/>
    <property type="project" value="InterPro"/>
</dbReference>
<dbReference type="PRINTS" id="PR00465">
    <property type="entry name" value="EP450IV"/>
</dbReference>
<evidence type="ECO:0000256" key="3">
    <source>
        <dbReference type="ARBA" id="ARBA00010617"/>
    </source>
</evidence>
<keyword evidence="4 9" id="KW-0349">Heme</keyword>
<comment type="cofactor">
    <cofactor evidence="1 9">
        <name>heme</name>
        <dbReference type="ChEBI" id="CHEBI:30413"/>
    </cofactor>
</comment>
<dbReference type="SUPFAM" id="SSF48264">
    <property type="entry name" value="Cytochrome P450"/>
    <property type="match status" value="1"/>
</dbReference>
<evidence type="ECO:0000313" key="11">
    <source>
        <dbReference type="Proteomes" id="UP000015241"/>
    </source>
</evidence>
<evidence type="ECO:0000256" key="8">
    <source>
        <dbReference type="ARBA" id="ARBA00023033"/>
    </source>
</evidence>
<keyword evidence="7 9" id="KW-0408">Iron</keyword>
<gene>
    <name evidence="10" type="ORF">FOMPIDRAFT_1127380</name>
</gene>
<organism evidence="10 11">
    <name type="scientific">Fomitopsis schrenkii</name>
    <name type="common">Brown rot fungus</name>
    <dbReference type="NCBI Taxonomy" id="2126942"/>
    <lineage>
        <taxon>Eukaryota</taxon>
        <taxon>Fungi</taxon>
        <taxon>Dikarya</taxon>
        <taxon>Basidiomycota</taxon>
        <taxon>Agaricomycotina</taxon>
        <taxon>Agaricomycetes</taxon>
        <taxon>Polyporales</taxon>
        <taxon>Fomitopsis</taxon>
    </lineage>
</organism>
<dbReference type="STRING" id="743788.S8F8Q3"/>
<reference evidence="10 11" key="1">
    <citation type="journal article" date="2012" name="Science">
        <title>The Paleozoic origin of enzymatic lignin decomposition reconstructed from 31 fungal genomes.</title>
        <authorList>
            <person name="Floudas D."/>
            <person name="Binder M."/>
            <person name="Riley R."/>
            <person name="Barry K."/>
            <person name="Blanchette R.A."/>
            <person name="Henrissat B."/>
            <person name="Martinez A.T."/>
            <person name="Otillar R."/>
            <person name="Spatafora J.W."/>
            <person name="Yadav J.S."/>
            <person name="Aerts A."/>
            <person name="Benoit I."/>
            <person name="Boyd A."/>
            <person name="Carlson A."/>
            <person name="Copeland A."/>
            <person name="Coutinho P.M."/>
            <person name="de Vries R.P."/>
            <person name="Ferreira P."/>
            <person name="Findley K."/>
            <person name="Foster B."/>
            <person name="Gaskell J."/>
            <person name="Glotzer D."/>
            <person name="Gorecki P."/>
            <person name="Heitman J."/>
            <person name="Hesse C."/>
            <person name="Hori C."/>
            <person name="Igarashi K."/>
            <person name="Jurgens J.A."/>
            <person name="Kallen N."/>
            <person name="Kersten P."/>
            <person name="Kohler A."/>
            <person name="Kuees U."/>
            <person name="Kumar T.K.A."/>
            <person name="Kuo A."/>
            <person name="LaButti K."/>
            <person name="Larrondo L.F."/>
            <person name="Lindquist E."/>
            <person name="Ling A."/>
            <person name="Lombard V."/>
            <person name="Lucas S."/>
            <person name="Lundell T."/>
            <person name="Martin R."/>
            <person name="McLaughlin D.J."/>
            <person name="Morgenstern I."/>
            <person name="Morin E."/>
            <person name="Murat C."/>
            <person name="Nagy L.G."/>
            <person name="Nolan M."/>
            <person name="Ohm R.A."/>
            <person name="Patyshakuliyeva A."/>
            <person name="Rokas A."/>
            <person name="Ruiz-Duenas F.J."/>
            <person name="Sabat G."/>
            <person name="Salamov A."/>
            <person name="Samejima M."/>
            <person name="Schmutz J."/>
            <person name="Slot J.C."/>
            <person name="St John F."/>
            <person name="Stenlid J."/>
            <person name="Sun H."/>
            <person name="Sun S."/>
            <person name="Syed K."/>
            <person name="Tsang A."/>
            <person name="Wiebenga A."/>
            <person name="Young D."/>
            <person name="Pisabarro A."/>
            <person name="Eastwood D.C."/>
            <person name="Martin F."/>
            <person name="Cullen D."/>
            <person name="Grigoriev I.V."/>
            <person name="Hibbett D.S."/>
        </authorList>
    </citation>
    <scope>NUCLEOTIDE SEQUENCE</scope>
    <source>
        <strain evidence="11">FP-58527</strain>
    </source>
</reference>
<evidence type="ECO:0000256" key="7">
    <source>
        <dbReference type="ARBA" id="ARBA00023004"/>
    </source>
</evidence>
<dbReference type="InterPro" id="IPR001128">
    <property type="entry name" value="Cyt_P450"/>
</dbReference>